<dbReference type="AlphaFoldDB" id="A0A430RBY8"/>
<gene>
    <name evidence="2" type="ORF">CSW50_01650</name>
    <name evidence="3" type="ORF">CSW50_01655</name>
</gene>
<comment type="caution">
    <text evidence="2">The sequence shown here is derived from an EMBL/GenBank/DDBJ whole genome shotgun (WGS) entry which is preliminary data.</text>
</comment>
<dbReference type="EMBL" id="PELM01000033">
    <property type="protein sequence ID" value="RTH04887.1"/>
    <property type="molecule type" value="Genomic_DNA"/>
</dbReference>
<feature type="domain" description="Helix-turn-helix" evidence="1">
    <location>
        <begin position="11"/>
        <end position="65"/>
    </location>
</feature>
<sequence>MLPEELKRKNFLTVKEIAEFLGVSGETIYRLVRRGELKAFVLSGERRTGRVLVDRESFEAFLKEKTLPVEGR</sequence>
<evidence type="ECO:0000313" key="2">
    <source>
        <dbReference type="EMBL" id="RTH04886.1"/>
    </source>
</evidence>
<protein>
    <recommendedName>
        <fullName evidence="1">Helix-turn-helix domain-containing protein</fullName>
    </recommendedName>
</protein>
<dbReference type="InterPro" id="IPR041657">
    <property type="entry name" value="HTH_17"/>
</dbReference>
<dbReference type="Pfam" id="PF12728">
    <property type="entry name" value="HTH_17"/>
    <property type="match status" value="1"/>
</dbReference>
<reference evidence="2 4" key="1">
    <citation type="journal article" date="2019" name="Extremophiles">
        <title>Biogeography of thermophiles and predominance of Thermus scotoductus in domestic water heaters.</title>
        <authorList>
            <person name="Wilpiszeski R.L."/>
            <person name="Zhang Z."/>
            <person name="House C.H."/>
        </authorList>
    </citation>
    <scope>NUCLEOTIDE SEQUENCE [LARGE SCALE GENOMIC DNA]</scope>
    <source>
        <strain evidence="2 4">38_S38</strain>
    </source>
</reference>
<dbReference type="Proteomes" id="UP000288082">
    <property type="component" value="Unassembled WGS sequence"/>
</dbReference>
<evidence type="ECO:0000259" key="1">
    <source>
        <dbReference type="Pfam" id="PF12728"/>
    </source>
</evidence>
<evidence type="ECO:0000313" key="3">
    <source>
        <dbReference type="EMBL" id="RTH04887.1"/>
    </source>
</evidence>
<dbReference type="NCBIfam" id="TIGR01764">
    <property type="entry name" value="excise"/>
    <property type="match status" value="1"/>
</dbReference>
<dbReference type="SUPFAM" id="SSF46955">
    <property type="entry name" value="Putative DNA-binding domain"/>
    <property type="match status" value="1"/>
</dbReference>
<dbReference type="GO" id="GO:0003677">
    <property type="term" value="F:DNA binding"/>
    <property type="evidence" value="ECO:0007669"/>
    <property type="project" value="InterPro"/>
</dbReference>
<name>A0A430RBY8_THESC</name>
<dbReference type="InterPro" id="IPR010093">
    <property type="entry name" value="SinI_DNA-bd"/>
</dbReference>
<dbReference type="InterPro" id="IPR009061">
    <property type="entry name" value="DNA-bd_dom_put_sf"/>
</dbReference>
<accession>A0A430RBY8</accession>
<dbReference type="EMBL" id="PELM01000033">
    <property type="protein sequence ID" value="RTH04886.1"/>
    <property type="molecule type" value="Genomic_DNA"/>
</dbReference>
<dbReference type="RefSeq" id="WP_126187053.1">
    <property type="nucleotide sequence ID" value="NZ_PELM01000033.1"/>
</dbReference>
<proteinExistence type="predicted"/>
<organism evidence="2 4">
    <name type="scientific">Thermus scotoductus</name>
    <dbReference type="NCBI Taxonomy" id="37636"/>
    <lineage>
        <taxon>Bacteria</taxon>
        <taxon>Thermotogati</taxon>
        <taxon>Deinococcota</taxon>
        <taxon>Deinococci</taxon>
        <taxon>Thermales</taxon>
        <taxon>Thermaceae</taxon>
        <taxon>Thermus</taxon>
    </lineage>
</organism>
<evidence type="ECO:0000313" key="4">
    <source>
        <dbReference type="Proteomes" id="UP000288082"/>
    </source>
</evidence>